<dbReference type="EMBL" id="CP001931">
    <property type="protein sequence ID" value="ADC89074.1"/>
    <property type="molecule type" value="Genomic_DNA"/>
</dbReference>
<proteinExistence type="predicted"/>
<reference evidence="2" key="1">
    <citation type="journal article" date="2010" name="Stand. Genomic Sci.">
        <title>Complete genome sequence of Thermocrinis albus type strain (HI 11/12T).</title>
        <authorList>
            <person name="Wirth R."/>
            <person name="Sikorski J."/>
            <person name="Brambilla E."/>
            <person name="Misra M."/>
            <person name="Lapidus A."/>
            <person name="Copeland A."/>
            <person name="Nolan M."/>
            <person name="Lucas S."/>
            <person name="Chen F."/>
            <person name="Tice H."/>
            <person name="Cheng J.F."/>
            <person name="Han C."/>
            <person name="Detter J.C."/>
            <person name="Tapia R."/>
            <person name="Bruce D."/>
            <person name="Goodwin L."/>
            <person name="Pitluck S."/>
            <person name="Pati A."/>
            <person name="Anderson I."/>
            <person name="Ivanova N."/>
            <person name="Mavromatis K."/>
            <person name="Mikhailova N."/>
            <person name="Chen A."/>
            <person name="Palaniappan K."/>
            <person name="Bilek Y."/>
            <person name="Hader T."/>
            <person name="Land M."/>
            <person name="Hauser L."/>
            <person name="Chang Y.J."/>
            <person name="Jeffries C.D."/>
            <person name="Tindall B.J."/>
            <person name="Rohde M."/>
            <person name="Goker M."/>
            <person name="Bristow J."/>
            <person name="Eisen J.A."/>
            <person name="Markowitz V."/>
            <person name="Hugenholtz P."/>
            <person name="Kyrpides N.C."/>
            <person name="Klenk H.P."/>
        </authorList>
    </citation>
    <scope>NUCLEOTIDE SEQUENCE [LARGE SCALE GENOMIC DNA]</scope>
    <source>
        <strain evidence="2">DSM 14484 / JCM 11386 / HI 11/12</strain>
    </source>
</reference>
<dbReference type="KEGG" id="tal:Thal_0440"/>
<protein>
    <recommendedName>
        <fullName evidence="3">Gluconokinase</fullName>
    </recommendedName>
</protein>
<dbReference type="SUPFAM" id="SSF52540">
    <property type="entry name" value="P-loop containing nucleoside triphosphate hydrolases"/>
    <property type="match status" value="1"/>
</dbReference>
<accession>D3SPI7</accession>
<dbReference type="PANTHER" id="PTHR43883:SF1">
    <property type="entry name" value="GLUCONOKINASE"/>
    <property type="match status" value="1"/>
</dbReference>
<dbReference type="Pfam" id="PF13671">
    <property type="entry name" value="AAA_33"/>
    <property type="match status" value="1"/>
</dbReference>
<sequence length="179" mass="20743">MIILCNVVIVVVMGLSGSGKSYLAKLLHRYWGFEWIRSDEIRKKLAGIEPTKHVREAFGEGIYSQDWTERVYSQMVKMAEDLVKEGKKVVLDATFLKEWQRELVKSAFPDAIFLLAEASDETIRRRLREREDISDATEEIYLKQKEVFERPSYAVVVNTEKSEEELRELLQNLLSAKGV</sequence>
<dbReference type="eggNOG" id="COG0645">
    <property type="taxonomic scope" value="Bacteria"/>
</dbReference>
<evidence type="ECO:0000313" key="2">
    <source>
        <dbReference type="Proteomes" id="UP000002043"/>
    </source>
</evidence>
<gene>
    <name evidence="1" type="ordered locus">Thal_0440</name>
</gene>
<dbReference type="AlphaFoldDB" id="D3SPI7"/>
<dbReference type="InterPro" id="IPR052732">
    <property type="entry name" value="Cell-binding_unc_protein"/>
</dbReference>
<organism evidence="1 2">
    <name type="scientific">Thermocrinis albus (strain DSM 14484 / JCM 11386 / HI 11/12)</name>
    <dbReference type="NCBI Taxonomy" id="638303"/>
    <lineage>
        <taxon>Bacteria</taxon>
        <taxon>Pseudomonadati</taxon>
        <taxon>Aquificota</taxon>
        <taxon>Aquificia</taxon>
        <taxon>Aquificales</taxon>
        <taxon>Aquificaceae</taxon>
        <taxon>Thermocrinis</taxon>
    </lineage>
</organism>
<dbReference type="InterPro" id="IPR027417">
    <property type="entry name" value="P-loop_NTPase"/>
</dbReference>
<dbReference type="HOGENOM" id="CLU_107890_1_0_0"/>
<dbReference type="Gene3D" id="3.40.50.300">
    <property type="entry name" value="P-loop containing nucleotide triphosphate hydrolases"/>
    <property type="match status" value="1"/>
</dbReference>
<dbReference type="OrthoDB" id="14442at2"/>
<keyword evidence="2" id="KW-1185">Reference proteome</keyword>
<dbReference type="Proteomes" id="UP000002043">
    <property type="component" value="Chromosome"/>
</dbReference>
<name>D3SPI7_THEAH</name>
<dbReference type="STRING" id="638303.Thal_0440"/>
<dbReference type="PANTHER" id="PTHR43883">
    <property type="entry name" value="SLR0207 PROTEIN"/>
    <property type="match status" value="1"/>
</dbReference>
<evidence type="ECO:0008006" key="3">
    <source>
        <dbReference type="Google" id="ProtNLM"/>
    </source>
</evidence>
<evidence type="ECO:0000313" key="1">
    <source>
        <dbReference type="EMBL" id="ADC89074.1"/>
    </source>
</evidence>